<organism evidence="2 3">
    <name type="scientific">Nonomuraea mangrovi</name>
    <dbReference type="NCBI Taxonomy" id="2316207"/>
    <lineage>
        <taxon>Bacteria</taxon>
        <taxon>Bacillati</taxon>
        <taxon>Actinomycetota</taxon>
        <taxon>Actinomycetes</taxon>
        <taxon>Streptosporangiales</taxon>
        <taxon>Streptosporangiaceae</taxon>
        <taxon>Nonomuraea</taxon>
    </lineage>
</organism>
<evidence type="ECO:0000313" key="3">
    <source>
        <dbReference type="Proteomes" id="UP001597368"/>
    </source>
</evidence>
<evidence type="ECO:0000256" key="1">
    <source>
        <dbReference type="SAM" id="SignalP"/>
    </source>
</evidence>
<dbReference type="Proteomes" id="UP001597368">
    <property type="component" value="Unassembled WGS sequence"/>
</dbReference>
<reference evidence="3" key="1">
    <citation type="journal article" date="2019" name="Int. J. Syst. Evol. Microbiol.">
        <title>The Global Catalogue of Microorganisms (GCM) 10K type strain sequencing project: providing services to taxonomists for standard genome sequencing and annotation.</title>
        <authorList>
            <consortium name="The Broad Institute Genomics Platform"/>
            <consortium name="The Broad Institute Genome Sequencing Center for Infectious Disease"/>
            <person name="Wu L."/>
            <person name="Ma J."/>
        </authorList>
    </citation>
    <scope>NUCLEOTIDE SEQUENCE [LARGE SCALE GENOMIC DNA]</scope>
    <source>
        <strain evidence="3">ICMP 6774ER</strain>
    </source>
</reference>
<name>A0ABW4SPT8_9ACTN</name>
<dbReference type="RefSeq" id="WP_379571064.1">
    <property type="nucleotide sequence ID" value="NZ_JBHUFV010000015.1"/>
</dbReference>
<keyword evidence="1" id="KW-0732">Signal</keyword>
<evidence type="ECO:0008006" key="4">
    <source>
        <dbReference type="Google" id="ProtNLM"/>
    </source>
</evidence>
<proteinExistence type="predicted"/>
<feature type="signal peptide" evidence="1">
    <location>
        <begin position="1"/>
        <end position="24"/>
    </location>
</feature>
<keyword evidence="3" id="KW-1185">Reference proteome</keyword>
<evidence type="ECO:0000313" key="2">
    <source>
        <dbReference type="EMBL" id="MFD1931595.1"/>
    </source>
</evidence>
<comment type="caution">
    <text evidence="2">The sequence shown here is derived from an EMBL/GenBank/DDBJ whole genome shotgun (WGS) entry which is preliminary data.</text>
</comment>
<dbReference type="PROSITE" id="PS51257">
    <property type="entry name" value="PROKAR_LIPOPROTEIN"/>
    <property type="match status" value="1"/>
</dbReference>
<accession>A0ABW4SPT8</accession>
<protein>
    <recommendedName>
        <fullName evidence="4">Lipoprotein</fullName>
    </recommendedName>
</protein>
<gene>
    <name evidence="2" type="ORF">ACFSKW_08910</name>
</gene>
<feature type="chain" id="PRO_5046440527" description="Lipoprotein" evidence="1">
    <location>
        <begin position="25"/>
        <end position="200"/>
    </location>
</feature>
<sequence length="200" mass="20913">MIRMRGLIAPVVAAALLGAGCAAAGADRPFTPRQAVAPTPAAAGAPSTETILVGPRTKVLVERPATTDPRQAALLRAFTDVYAGMWKAVVTGDDSYLARMADPGGREAVDWVLSFDGLSVRGTARIYAMNVTAVMGGGAEVGACVDETRLRVLKGRGGTAVSTQPAWTRAAYLQAMVLAEGEDGVWRVKDFRHGKEGCAR</sequence>
<dbReference type="EMBL" id="JBHUFV010000015">
    <property type="protein sequence ID" value="MFD1931595.1"/>
    <property type="molecule type" value="Genomic_DNA"/>
</dbReference>